<dbReference type="EMBL" id="JBIQWL010000001">
    <property type="protein sequence ID" value="MFH8248872.1"/>
    <property type="molecule type" value="Genomic_DNA"/>
</dbReference>
<comment type="subunit">
    <text evidence="2">Heterodimer of SbcC and SbcD.</text>
</comment>
<proteinExistence type="inferred from homology"/>
<protein>
    <recommendedName>
        <fullName evidence="3">Nuclease SbcCD subunit C</fullName>
    </recommendedName>
</protein>
<evidence type="ECO:0000256" key="1">
    <source>
        <dbReference type="ARBA" id="ARBA00006930"/>
    </source>
</evidence>
<dbReference type="Pfam" id="PF13476">
    <property type="entry name" value="AAA_23"/>
    <property type="match status" value="1"/>
</dbReference>
<sequence length="995" mass="104713">MKLHRLELEAFGPFLERQTVDFDAFDAHGLFLIAGRTGAGKSSILDGICYALYGTAPRYDGSDRGLRSDHAAPHEPTEARLEFTAGGTRWRIARTPEYERPKARGEGMTPAKASVLLEERVGGEWTGRATKAREVGDLLDEIVGLNRDQFQQVILLAQNRFAEFLLARNDDRQALLRTLFGSRRYEEYEQAFEKRRRASHEAMMTDAATLDALLIQAETILVEEDLVGAEADVEPPSAAGRLAAIERALPRATYRVDESVRRREEAEVAHDAALAAYGALSAQRKLQEERLAVRATYAALEQRETIVAADRVVLARARAAEAVRAPIEAARSARAAATAAGQAETVARSAWIAAGEENAEAPALRSLVDMLGGELAVAAHAAEAERTLPALLAARDEMDRLVAASEAALATLAAAHAERETRLAALEPQLAHARAAAPALIPAREAVAAARARLAAGREAADHARRVVEAERTHADALAAAGEATAVVRRLLQRRLDGYAGELAATLVDGEPCVVCGASEHPSPAAPNDEPVTDDAVATAEASAASAAAVAEAASARARDARAAHHEASARAGGVAVDELEAAVAAAESTLNAAIDAEAVVVGLEAAIADVRSAGVTAAAEREALTAGLTGVIEERAAAQQHEASAREAVAHARGEHASVAMRIDWMTRRRDLARALAEAAEESARRGAAAVDAEASRDEQIAAGVFAGVEDATLALLDEPRQVRLAAEIRAHEIALSTQRERLRVLETDLAGVPDEPIDLAPAAAAADAARDTRNTAVRSAARHAEVAGQLERAASRAALAHADSAGRAAEHDLIAGLANAVAGRTDSRMDLETFVLAAELEEIAAAANLRLDAMSSGRYRLRHTDVVGARRVASGLGLEILDAYTGQARTPQSLSGGETFLASLALALGLAEVVTARAGGVRLDTLFIDEGFGSLDADTLELAMRTLDELRQGGRTVGVISHVEAMKEQLPAQLLVEATPRGPSVVRAAALVG</sequence>
<dbReference type="Gene3D" id="3.40.50.300">
    <property type="entry name" value="P-loop containing nucleotide triphosphate hydrolases"/>
    <property type="match status" value="2"/>
</dbReference>
<comment type="similarity">
    <text evidence="1">Belongs to the SMC family. SbcC subfamily.</text>
</comment>
<dbReference type="Proteomes" id="UP001610861">
    <property type="component" value="Unassembled WGS sequence"/>
</dbReference>
<evidence type="ECO:0000256" key="3">
    <source>
        <dbReference type="ARBA" id="ARBA00013368"/>
    </source>
</evidence>
<organism evidence="5 6">
    <name type="scientific">Microbacterium alkaliflavum</name>
    <dbReference type="NCBI Taxonomy" id="3248839"/>
    <lineage>
        <taxon>Bacteria</taxon>
        <taxon>Bacillati</taxon>
        <taxon>Actinomycetota</taxon>
        <taxon>Actinomycetes</taxon>
        <taxon>Micrococcales</taxon>
        <taxon>Microbacteriaceae</taxon>
        <taxon>Microbacterium</taxon>
    </lineage>
</organism>
<evidence type="ECO:0000313" key="5">
    <source>
        <dbReference type="EMBL" id="MFH8248872.1"/>
    </source>
</evidence>
<gene>
    <name evidence="5" type="ORF">ACH3VR_00710</name>
</gene>
<dbReference type="PANTHER" id="PTHR32114:SF2">
    <property type="entry name" value="ABC TRANSPORTER ABCH.3"/>
    <property type="match status" value="1"/>
</dbReference>
<name>A0ABW7Q3N8_9MICO</name>
<dbReference type="SUPFAM" id="SSF52540">
    <property type="entry name" value="P-loop containing nucleoside triphosphate hydrolases"/>
    <property type="match status" value="1"/>
</dbReference>
<dbReference type="Pfam" id="PF13558">
    <property type="entry name" value="SbcC_Walker_B"/>
    <property type="match status" value="1"/>
</dbReference>
<evidence type="ECO:0000256" key="2">
    <source>
        <dbReference type="ARBA" id="ARBA00011322"/>
    </source>
</evidence>
<accession>A0ABW7Q3N8</accession>
<evidence type="ECO:0000259" key="4">
    <source>
        <dbReference type="Pfam" id="PF13476"/>
    </source>
</evidence>
<feature type="domain" description="Rad50/SbcC-type AAA" evidence="4">
    <location>
        <begin position="5"/>
        <end position="198"/>
    </location>
</feature>
<evidence type="ECO:0000313" key="6">
    <source>
        <dbReference type="Proteomes" id="UP001610861"/>
    </source>
</evidence>
<dbReference type="InterPro" id="IPR027417">
    <property type="entry name" value="P-loop_NTPase"/>
</dbReference>
<reference evidence="5 6" key="1">
    <citation type="submission" date="2024-09" db="EMBL/GenBank/DDBJ databases">
        <authorList>
            <person name="Pan X."/>
        </authorList>
    </citation>
    <scope>NUCLEOTIDE SEQUENCE [LARGE SCALE GENOMIC DNA]</scope>
    <source>
        <strain evidence="5 6">B2969</strain>
    </source>
</reference>
<dbReference type="PANTHER" id="PTHR32114">
    <property type="entry name" value="ABC TRANSPORTER ABCH.3"/>
    <property type="match status" value="1"/>
</dbReference>
<dbReference type="RefSeq" id="WP_396638832.1">
    <property type="nucleotide sequence ID" value="NZ_JBIQWL010000001.1"/>
</dbReference>
<keyword evidence="6" id="KW-1185">Reference proteome</keyword>
<dbReference type="InterPro" id="IPR038729">
    <property type="entry name" value="Rad50/SbcC_AAA"/>
</dbReference>
<comment type="caution">
    <text evidence="5">The sequence shown here is derived from an EMBL/GenBank/DDBJ whole genome shotgun (WGS) entry which is preliminary data.</text>
</comment>